<dbReference type="InterPro" id="IPR022450">
    <property type="entry name" value="TsaD"/>
</dbReference>
<dbReference type="RefSeq" id="WP_270043818.1">
    <property type="nucleotide sequence ID" value="NZ_JAPDOD010000035.1"/>
</dbReference>
<dbReference type="GO" id="GO:0061711">
    <property type="term" value="F:tRNA N(6)-L-threonylcarbamoyladenine synthase activity"/>
    <property type="evidence" value="ECO:0007669"/>
    <property type="project" value="UniProtKB-EC"/>
</dbReference>
<comment type="catalytic activity">
    <reaction evidence="6 7">
        <text>L-threonylcarbamoyladenylate + adenosine(37) in tRNA = N(6)-L-threonylcarbamoyladenosine(37) in tRNA + AMP + H(+)</text>
        <dbReference type="Rhea" id="RHEA:37059"/>
        <dbReference type="Rhea" id="RHEA-COMP:10162"/>
        <dbReference type="Rhea" id="RHEA-COMP:10163"/>
        <dbReference type="ChEBI" id="CHEBI:15378"/>
        <dbReference type="ChEBI" id="CHEBI:73682"/>
        <dbReference type="ChEBI" id="CHEBI:74411"/>
        <dbReference type="ChEBI" id="CHEBI:74418"/>
        <dbReference type="ChEBI" id="CHEBI:456215"/>
        <dbReference type="EC" id="2.3.1.234"/>
    </reaction>
</comment>
<feature type="binding site" evidence="7">
    <location>
        <position position="115"/>
    </location>
    <ligand>
        <name>Fe cation</name>
        <dbReference type="ChEBI" id="CHEBI:24875"/>
    </ligand>
</feature>
<dbReference type="PANTHER" id="PTHR11735:SF6">
    <property type="entry name" value="TRNA N6-ADENOSINE THREONYLCARBAMOYLTRANSFERASE, MITOCHONDRIAL"/>
    <property type="match status" value="1"/>
</dbReference>
<dbReference type="InterPro" id="IPR017861">
    <property type="entry name" value="KAE1/TsaD"/>
</dbReference>
<keyword evidence="7" id="KW-0963">Cytoplasm</keyword>
<keyword evidence="5 7" id="KW-0012">Acyltransferase</keyword>
<dbReference type="PRINTS" id="PR00789">
    <property type="entry name" value="OSIALOPTASE"/>
</dbReference>
<evidence type="ECO:0000256" key="4">
    <source>
        <dbReference type="ARBA" id="ARBA00023004"/>
    </source>
</evidence>
<feature type="binding site" evidence="7">
    <location>
        <position position="171"/>
    </location>
    <ligand>
        <name>substrate</name>
    </ligand>
</feature>
<feature type="binding site" evidence="7">
    <location>
        <position position="184"/>
    </location>
    <ligand>
        <name>substrate</name>
    </ligand>
</feature>
<keyword evidence="10" id="KW-1185">Reference proteome</keyword>
<accession>A0A9X3S927</accession>
<dbReference type="GO" id="GO:0005737">
    <property type="term" value="C:cytoplasm"/>
    <property type="evidence" value="ECO:0007669"/>
    <property type="project" value="UniProtKB-SubCell"/>
</dbReference>
<keyword evidence="3 7" id="KW-0479">Metal-binding</keyword>
<dbReference type="Pfam" id="PF00814">
    <property type="entry name" value="TsaD"/>
    <property type="match status" value="1"/>
</dbReference>
<dbReference type="InterPro" id="IPR043129">
    <property type="entry name" value="ATPase_NBD"/>
</dbReference>
<dbReference type="Proteomes" id="UP001149140">
    <property type="component" value="Unassembled WGS sequence"/>
</dbReference>
<organism evidence="9 10">
    <name type="scientific">Solirubrobacter ginsenosidimutans</name>
    <dbReference type="NCBI Taxonomy" id="490573"/>
    <lineage>
        <taxon>Bacteria</taxon>
        <taxon>Bacillati</taxon>
        <taxon>Actinomycetota</taxon>
        <taxon>Thermoleophilia</taxon>
        <taxon>Solirubrobacterales</taxon>
        <taxon>Solirubrobacteraceae</taxon>
        <taxon>Solirubrobacter</taxon>
    </lineage>
</organism>
<feature type="binding site" evidence="7">
    <location>
        <position position="119"/>
    </location>
    <ligand>
        <name>Fe cation</name>
        <dbReference type="ChEBI" id="CHEBI:24875"/>
    </ligand>
</feature>
<evidence type="ECO:0000259" key="8">
    <source>
        <dbReference type="Pfam" id="PF00814"/>
    </source>
</evidence>
<evidence type="ECO:0000256" key="7">
    <source>
        <dbReference type="HAMAP-Rule" id="MF_01445"/>
    </source>
</evidence>
<evidence type="ECO:0000256" key="6">
    <source>
        <dbReference type="ARBA" id="ARBA00048117"/>
    </source>
</evidence>
<dbReference type="NCBIfam" id="TIGR03723">
    <property type="entry name" value="T6A_TsaD_YgjD"/>
    <property type="match status" value="1"/>
</dbReference>
<evidence type="ECO:0000313" key="10">
    <source>
        <dbReference type="Proteomes" id="UP001149140"/>
    </source>
</evidence>
<evidence type="ECO:0000256" key="2">
    <source>
        <dbReference type="ARBA" id="ARBA00022694"/>
    </source>
</evidence>
<dbReference type="CDD" id="cd24133">
    <property type="entry name" value="ASKHA_NBD_TsaD_bac"/>
    <property type="match status" value="1"/>
</dbReference>
<dbReference type="NCBIfam" id="TIGR00329">
    <property type="entry name" value="gcp_kae1"/>
    <property type="match status" value="1"/>
</dbReference>
<reference evidence="9" key="1">
    <citation type="submission" date="2022-10" db="EMBL/GenBank/DDBJ databases">
        <title>The WGS of Solirubrobacter ginsenosidimutans DSM 21036.</title>
        <authorList>
            <person name="Jiang Z."/>
        </authorList>
    </citation>
    <scope>NUCLEOTIDE SEQUENCE</scope>
    <source>
        <strain evidence="9">DSM 21036</strain>
    </source>
</reference>
<dbReference type="GO" id="GO:0002949">
    <property type="term" value="P:tRNA threonylcarbamoyladenosine modification"/>
    <property type="evidence" value="ECO:0007669"/>
    <property type="project" value="UniProtKB-UniRule"/>
</dbReference>
<keyword evidence="2 7" id="KW-0819">tRNA processing</keyword>
<sequence length="335" mass="34892">MSAPERLLAIETSCDETAAAVVRRDGTVESSIIHSQIDMHAEWGGVVPELASREHALWIVGVIDHALSTAGVTAADLSALAVTVGPGLPGSLAVGVSAATSLGLGWNLPVVAVNHLEGHLFSAELGEKPVEYPAVILLVSGGHCMLVHAPERGEYRLLGQTRDDSVGEAYDKIARELGLGYPGGPVLDRLAAKGDDRYAFPRPLAAQGYDFSFSGLKTAVRRRVEAGAFDLEDLAASFAAACCDVLLIKLLRAIEECGPKSAVVVGGVAASPILRNRLQAEIPPLGVELMLAPLKYATDNAAMIGAAAWWHLERGDAAGPALGIHPRLALLSAGG</sequence>
<feature type="binding site" evidence="7">
    <location>
        <begin position="138"/>
        <end position="142"/>
    </location>
    <ligand>
        <name>substrate</name>
    </ligand>
</feature>
<evidence type="ECO:0000256" key="1">
    <source>
        <dbReference type="ARBA" id="ARBA00022679"/>
    </source>
</evidence>
<comment type="caution">
    <text evidence="9">The sequence shown here is derived from an EMBL/GenBank/DDBJ whole genome shotgun (WGS) entry which is preliminary data.</text>
</comment>
<dbReference type="SUPFAM" id="SSF53067">
    <property type="entry name" value="Actin-like ATPase domain"/>
    <property type="match status" value="1"/>
</dbReference>
<dbReference type="EMBL" id="JAPDOD010000035">
    <property type="protein sequence ID" value="MDA0164563.1"/>
    <property type="molecule type" value="Genomic_DNA"/>
</dbReference>
<evidence type="ECO:0000256" key="5">
    <source>
        <dbReference type="ARBA" id="ARBA00023315"/>
    </source>
</evidence>
<comment type="function">
    <text evidence="7">Required for the formation of a threonylcarbamoyl group on adenosine at position 37 (t(6)A37) in tRNAs that read codons beginning with adenine. Is involved in the transfer of the threonylcarbamoyl moiety of threonylcarbamoyl-AMP (TC-AMP) to the N6 group of A37, together with TsaE and TsaB. TsaD likely plays a direct catalytic role in this reaction.</text>
</comment>
<proteinExistence type="inferred from homology"/>
<gene>
    <name evidence="7 9" type="primary">tsaD</name>
    <name evidence="9" type="ORF">OM076_30115</name>
</gene>
<comment type="similarity">
    <text evidence="7">Belongs to the KAE1 / TsaD family.</text>
</comment>
<feature type="binding site" evidence="7">
    <location>
        <position position="188"/>
    </location>
    <ligand>
        <name>substrate</name>
    </ligand>
</feature>
<name>A0A9X3S927_9ACTN</name>
<comment type="caution">
    <text evidence="7">Lacks conserved residue(s) required for the propagation of feature annotation.</text>
</comment>
<dbReference type="Gene3D" id="3.30.420.40">
    <property type="match status" value="2"/>
</dbReference>
<comment type="subcellular location">
    <subcellularLocation>
        <location evidence="7">Cytoplasm</location>
    </subcellularLocation>
</comment>
<dbReference type="HAMAP" id="MF_01445">
    <property type="entry name" value="TsaD"/>
    <property type="match status" value="1"/>
</dbReference>
<evidence type="ECO:0000256" key="3">
    <source>
        <dbReference type="ARBA" id="ARBA00022723"/>
    </source>
</evidence>
<feature type="domain" description="Gcp-like" evidence="8">
    <location>
        <begin position="28"/>
        <end position="305"/>
    </location>
</feature>
<keyword evidence="1 7" id="KW-0808">Transferase</keyword>
<dbReference type="EC" id="2.3.1.234" evidence="7"/>
<keyword evidence="4 7" id="KW-0408">Iron</keyword>
<protein>
    <recommendedName>
        <fullName evidence="7">tRNA N6-adenosine threonylcarbamoyltransferase</fullName>
        <ecNumber evidence="7">2.3.1.234</ecNumber>
    </recommendedName>
    <alternativeName>
        <fullName evidence="7">N6-L-threonylcarbamoyladenine synthase</fullName>
        <shortName evidence="7">t(6)A synthase</shortName>
    </alternativeName>
    <alternativeName>
        <fullName evidence="7">t(6)A37 threonylcarbamoyladenosine biosynthesis protein TsaD</fullName>
    </alternativeName>
    <alternativeName>
        <fullName evidence="7">tRNA threonylcarbamoyladenosine biosynthesis protein TsaD</fullName>
    </alternativeName>
</protein>
<dbReference type="AlphaFoldDB" id="A0A9X3S927"/>
<dbReference type="GO" id="GO:0005506">
    <property type="term" value="F:iron ion binding"/>
    <property type="evidence" value="ECO:0007669"/>
    <property type="project" value="UniProtKB-UniRule"/>
</dbReference>
<dbReference type="FunFam" id="3.30.420.40:FF:000012">
    <property type="entry name" value="tRNA N6-adenosine threonylcarbamoyltransferase"/>
    <property type="match status" value="1"/>
</dbReference>
<feature type="binding site" evidence="7">
    <location>
        <position position="299"/>
    </location>
    <ligand>
        <name>Fe cation</name>
        <dbReference type="ChEBI" id="CHEBI:24875"/>
    </ligand>
</feature>
<evidence type="ECO:0000313" key="9">
    <source>
        <dbReference type="EMBL" id="MDA0164563.1"/>
    </source>
</evidence>
<dbReference type="PANTHER" id="PTHR11735">
    <property type="entry name" value="TRNA N6-ADENOSINE THREONYLCARBAMOYLTRANSFERASE"/>
    <property type="match status" value="1"/>
</dbReference>
<dbReference type="InterPro" id="IPR000905">
    <property type="entry name" value="Gcp-like_dom"/>
</dbReference>
<comment type="cofactor">
    <cofactor evidence="7">
        <name>Fe(2+)</name>
        <dbReference type="ChEBI" id="CHEBI:29033"/>
    </cofactor>
    <text evidence="7">Binds 1 Fe(2+) ion per subunit.</text>
</comment>